<name>A0ACB8A0H4_9AGAM</name>
<accession>A0ACB8A0H4</accession>
<reference evidence="1" key="1">
    <citation type="journal article" date="2021" name="New Phytol.">
        <title>Evolutionary innovations through gain and loss of genes in the ectomycorrhizal Boletales.</title>
        <authorList>
            <person name="Wu G."/>
            <person name="Miyauchi S."/>
            <person name="Morin E."/>
            <person name="Kuo A."/>
            <person name="Drula E."/>
            <person name="Varga T."/>
            <person name="Kohler A."/>
            <person name="Feng B."/>
            <person name="Cao Y."/>
            <person name="Lipzen A."/>
            <person name="Daum C."/>
            <person name="Hundley H."/>
            <person name="Pangilinan J."/>
            <person name="Johnson J."/>
            <person name="Barry K."/>
            <person name="LaButti K."/>
            <person name="Ng V."/>
            <person name="Ahrendt S."/>
            <person name="Min B."/>
            <person name="Choi I.G."/>
            <person name="Park H."/>
            <person name="Plett J.M."/>
            <person name="Magnuson J."/>
            <person name="Spatafora J.W."/>
            <person name="Nagy L.G."/>
            <person name="Henrissat B."/>
            <person name="Grigoriev I.V."/>
            <person name="Yang Z.L."/>
            <person name="Xu J."/>
            <person name="Martin F.M."/>
        </authorList>
    </citation>
    <scope>NUCLEOTIDE SEQUENCE</scope>
    <source>
        <strain evidence="1">ATCC 28755</strain>
    </source>
</reference>
<dbReference type="Proteomes" id="UP000790377">
    <property type="component" value="Unassembled WGS sequence"/>
</dbReference>
<evidence type="ECO:0000313" key="1">
    <source>
        <dbReference type="EMBL" id="KAH7906721.1"/>
    </source>
</evidence>
<sequence length="462" mass="51529">MLPNLRLFLSPSLLALRLGVWALAGSDLSVLSSLGTQCPLVRTAIFWGHPGTAEVFSAVTQAICGWRHLQELYCSHLNPRAWAHLLETGRLRSGAFRPSDPIAALATSAKHMALFPEMSDLHVTSRTVTHATDFIKLMHHTPRMCHLSIESTRENTPQNIHALCVALSNRVLDSDSPEVLRLSGYDSPGTLPPTITFETMQPLLSFRDLRVLKIERFGTFALDDEALKVFAMAWPNLEILRLEHNIWPRPLGITFRGLSHLVRFCPNLKHLTLAFDATKTECTQEELGGASNCAIKWLDLLNSPLSDVGVVAALLKCLFPQLERCIHSPQPRTPRALHVTIARVLGRVKYYLSRNSFPYGLVFRPSLCHNEDRSFLRKTVTRVRVGHIHVEGFLQGGRVNPTLNMINVTNLVNLNIRTMGNSSANICDTVSALWGRFVLYYLARLQSIPPPVAAVLYSTVDS</sequence>
<dbReference type="EMBL" id="MU267984">
    <property type="protein sequence ID" value="KAH7906721.1"/>
    <property type="molecule type" value="Genomic_DNA"/>
</dbReference>
<proteinExistence type="predicted"/>
<comment type="caution">
    <text evidence="1">The sequence shown here is derived from an EMBL/GenBank/DDBJ whole genome shotgun (WGS) entry which is preliminary data.</text>
</comment>
<evidence type="ECO:0000313" key="2">
    <source>
        <dbReference type="Proteomes" id="UP000790377"/>
    </source>
</evidence>
<organism evidence="1 2">
    <name type="scientific">Hygrophoropsis aurantiaca</name>
    <dbReference type="NCBI Taxonomy" id="72124"/>
    <lineage>
        <taxon>Eukaryota</taxon>
        <taxon>Fungi</taxon>
        <taxon>Dikarya</taxon>
        <taxon>Basidiomycota</taxon>
        <taxon>Agaricomycotina</taxon>
        <taxon>Agaricomycetes</taxon>
        <taxon>Agaricomycetidae</taxon>
        <taxon>Boletales</taxon>
        <taxon>Coniophorineae</taxon>
        <taxon>Hygrophoropsidaceae</taxon>
        <taxon>Hygrophoropsis</taxon>
    </lineage>
</organism>
<keyword evidence="2" id="KW-1185">Reference proteome</keyword>
<protein>
    <submittedName>
        <fullName evidence="1">Uncharacterized protein</fullName>
    </submittedName>
</protein>
<gene>
    <name evidence="1" type="ORF">BJ138DRAFT_1182922</name>
</gene>